<accession>A0AAD7SPH9</accession>
<evidence type="ECO:0000313" key="2">
    <source>
        <dbReference type="EMBL" id="KAJ8406223.1"/>
    </source>
</evidence>
<comment type="caution">
    <text evidence="2">The sequence shown here is derived from an EMBL/GenBank/DDBJ whole genome shotgun (WGS) entry which is preliminary data.</text>
</comment>
<protein>
    <submittedName>
        <fullName evidence="2">Uncharacterized protein</fullName>
    </submittedName>
</protein>
<proteinExistence type="predicted"/>
<evidence type="ECO:0000313" key="3">
    <source>
        <dbReference type="Proteomes" id="UP001221898"/>
    </source>
</evidence>
<dbReference type="AlphaFoldDB" id="A0AAD7SPH9"/>
<evidence type="ECO:0000256" key="1">
    <source>
        <dbReference type="SAM" id="MobiDB-lite"/>
    </source>
</evidence>
<dbReference type="EMBL" id="JAINUG010000044">
    <property type="protein sequence ID" value="KAJ8406223.1"/>
    <property type="molecule type" value="Genomic_DNA"/>
</dbReference>
<dbReference type="Proteomes" id="UP001221898">
    <property type="component" value="Unassembled WGS sequence"/>
</dbReference>
<feature type="region of interest" description="Disordered" evidence="1">
    <location>
        <begin position="1"/>
        <end position="103"/>
    </location>
</feature>
<feature type="compositionally biased region" description="Basic and acidic residues" evidence="1">
    <location>
        <begin position="24"/>
        <end position="42"/>
    </location>
</feature>
<gene>
    <name evidence="2" type="ORF">AAFF_G00304540</name>
</gene>
<sequence length="103" mass="11721">MWVTPLARRRSQVFPGSTPARLQWSRDEERRAPARLFREPRSARTRPLLRGRVQPGTGSSQSVRPAPRPERPRAQRHAIAPTTAARPGHSWHQSWHQPPAALS</sequence>
<name>A0AAD7SPH9_9TELE</name>
<keyword evidence="3" id="KW-1185">Reference proteome</keyword>
<organism evidence="2 3">
    <name type="scientific">Aldrovandia affinis</name>
    <dbReference type="NCBI Taxonomy" id="143900"/>
    <lineage>
        <taxon>Eukaryota</taxon>
        <taxon>Metazoa</taxon>
        <taxon>Chordata</taxon>
        <taxon>Craniata</taxon>
        <taxon>Vertebrata</taxon>
        <taxon>Euteleostomi</taxon>
        <taxon>Actinopterygii</taxon>
        <taxon>Neopterygii</taxon>
        <taxon>Teleostei</taxon>
        <taxon>Notacanthiformes</taxon>
        <taxon>Halosauridae</taxon>
        <taxon>Aldrovandia</taxon>
    </lineage>
</organism>
<reference evidence="2" key="1">
    <citation type="journal article" date="2023" name="Science">
        <title>Genome structures resolve the early diversification of teleost fishes.</title>
        <authorList>
            <person name="Parey E."/>
            <person name="Louis A."/>
            <person name="Montfort J."/>
            <person name="Bouchez O."/>
            <person name="Roques C."/>
            <person name="Iampietro C."/>
            <person name="Lluch J."/>
            <person name="Castinel A."/>
            <person name="Donnadieu C."/>
            <person name="Desvignes T."/>
            <person name="Floi Bucao C."/>
            <person name="Jouanno E."/>
            <person name="Wen M."/>
            <person name="Mejri S."/>
            <person name="Dirks R."/>
            <person name="Jansen H."/>
            <person name="Henkel C."/>
            <person name="Chen W.J."/>
            <person name="Zahm M."/>
            <person name="Cabau C."/>
            <person name="Klopp C."/>
            <person name="Thompson A.W."/>
            <person name="Robinson-Rechavi M."/>
            <person name="Braasch I."/>
            <person name="Lecointre G."/>
            <person name="Bobe J."/>
            <person name="Postlethwait J.H."/>
            <person name="Berthelot C."/>
            <person name="Roest Crollius H."/>
            <person name="Guiguen Y."/>
        </authorList>
    </citation>
    <scope>NUCLEOTIDE SEQUENCE</scope>
    <source>
        <strain evidence="2">NC1722</strain>
    </source>
</reference>